<dbReference type="Gene3D" id="3.30.420.10">
    <property type="entry name" value="Ribonuclease H-like superfamily/Ribonuclease H"/>
    <property type="match status" value="1"/>
</dbReference>
<feature type="region of interest" description="Disordered" evidence="1">
    <location>
        <begin position="15"/>
        <end position="35"/>
    </location>
</feature>
<dbReference type="AlphaFoldDB" id="A0A0K8R2L8"/>
<reference evidence="2" key="1">
    <citation type="submission" date="2012-12" db="EMBL/GenBank/DDBJ databases">
        <title>Identification and characterization of a phenylalanine ammonia-lyase gene family in Isatis indigotica Fort.</title>
        <authorList>
            <person name="Liu Q."/>
            <person name="Chen J."/>
            <person name="Zhou X."/>
            <person name="Di P."/>
            <person name="Xiao Y."/>
            <person name="Xuan H."/>
            <person name="Zhang L."/>
            <person name="Chen W."/>
        </authorList>
    </citation>
    <scope>NUCLEOTIDE SEQUENCE</scope>
    <source>
        <tissue evidence="2">Salivary gland</tissue>
    </source>
</reference>
<dbReference type="EMBL" id="GADI01008642">
    <property type="protein sequence ID" value="JAA65166.1"/>
    <property type="molecule type" value="mRNA"/>
</dbReference>
<dbReference type="GO" id="GO:0003676">
    <property type="term" value="F:nucleic acid binding"/>
    <property type="evidence" value="ECO:0007669"/>
    <property type="project" value="InterPro"/>
</dbReference>
<organism evidence="2">
    <name type="scientific">Ixodes ricinus</name>
    <name type="common">Common tick</name>
    <name type="synonym">Acarus ricinus</name>
    <dbReference type="NCBI Taxonomy" id="34613"/>
    <lineage>
        <taxon>Eukaryota</taxon>
        <taxon>Metazoa</taxon>
        <taxon>Ecdysozoa</taxon>
        <taxon>Arthropoda</taxon>
        <taxon>Chelicerata</taxon>
        <taxon>Arachnida</taxon>
        <taxon>Acari</taxon>
        <taxon>Parasitiformes</taxon>
        <taxon>Ixodida</taxon>
        <taxon>Ixodoidea</taxon>
        <taxon>Ixodidae</taxon>
        <taxon>Ixodinae</taxon>
        <taxon>Ixodes</taxon>
    </lineage>
</organism>
<sequence length="171" mass="19464">LRTVCYWPILHNTSGRAETSNSRKTPGNGQETGVSPRQCIVHSSAVAQQKRTELKFKILPHPPYSPLASSYFLLFPQLETFLAGKKFLLNEWVMESVNSCFWGSQRKSLPGGNPKAEETLDYVCRASGELCRKRKYNLNKIYTVFIPETFQSTLLSVQYLSYPQARGRRPT</sequence>
<dbReference type="InterPro" id="IPR036397">
    <property type="entry name" value="RNaseH_sf"/>
</dbReference>
<protein>
    <submittedName>
        <fullName evidence="2">Putative ammar1 transposase</fullName>
    </submittedName>
</protein>
<name>A0A0K8R2L8_IXORI</name>
<feature type="non-terminal residue" evidence="2">
    <location>
        <position position="1"/>
    </location>
</feature>
<proteinExistence type="evidence at transcript level"/>
<evidence type="ECO:0000256" key="1">
    <source>
        <dbReference type="SAM" id="MobiDB-lite"/>
    </source>
</evidence>
<accession>A0A0K8R2L8</accession>
<feature type="non-terminal residue" evidence="2">
    <location>
        <position position="171"/>
    </location>
</feature>
<evidence type="ECO:0000313" key="2">
    <source>
        <dbReference type="EMBL" id="JAA65166.1"/>
    </source>
</evidence>